<proteinExistence type="predicted"/>
<protein>
    <submittedName>
        <fullName evidence="2">Uncharacterized protein</fullName>
    </submittedName>
</protein>
<name>A0A8H9HXY5_KITAU</name>
<feature type="compositionally biased region" description="Low complexity" evidence="1">
    <location>
        <begin position="1"/>
        <end position="14"/>
    </location>
</feature>
<organism evidence="2 3">
    <name type="scientific">Kitasatospora aureofaciens</name>
    <name type="common">Streptomyces aureofaciens</name>
    <dbReference type="NCBI Taxonomy" id="1894"/>
    <lineage>
        <taxon>Bacteria</taxon>
        <taxon>Bacillati</taxon>
        <taxon>Actinomycetota</taxon>
        <taxon>Actinomycetes</taxon>
        <taxon>Kitasatosporales</taxon>
        <taxon>Streptomycetaceae</taxon>
        <taxon>Kitasatospora</taxon>
    </lineage>
</organism>
<dbReference type="AlphaFoldDB" id="A0A8H9HXY5"/>
<feature type="compositionally biased region" description="Basic residues" evidence="1">
    <location>
        <begin position="15"/>
        <end position="24"/>
    </location>
</feature>
<accession>A0A8H9HXY5</accession>
<dbReference type="Proteomes" id="UP000610124">
    <property type="component" value="Unassembled WGS sequence"/>
</dbReference>
<comment type="caution">
    <text evidence="2">The sequence shown here is derived from an EMBL/GenBank/DDBJ whole genome shotgun (WGS) entry which is preliminary data.</text>
</comment>
<reference evidence="2" key="1">
    <citation type="journal article" date="2014" name="Int. J. Syst. Evol. Microbiol.">
        <title>Complete genome sequence of Corynebacterium casei LMG S-19264T (=DSM 44701T), isolated from a smear-ripened cheese.</title>
        <authorList>
            <consortium name="US DOE Joint Genome Institute (JGI-PGF)"/>
            <person name="Walter F."/>
            <person name="Albersmeier A."/>
            <person name="Kalinowski J."/>
            <person name="Ruckert C."/>
        </authorList>
    </citation>
    <scope>NUCLEOTIDE SEQUENCE</scope>
    <source>
        <strain evidence="2">JCM 4434</strain>
    </source>
</reference>
<reference evidence="2" key="2">
    <citation type="submission" date="2020-09" db="EMBL/GenBank/DDBJ databases">
        <authorList>
            <person name="Sun Q."/>
            <person name="Ohkuma M."/>
        </authorList>
    </citation>
    <scope>NUCLEOTIDE SEQUENCE</scope>
    <source>
        <strain evidence="2">JCM 4434</strain>
    </source>
</reference>
<feature type="region of interest" description="Disordered" evidence="1">
    <location>
        <begin position="1"/>
        <end position="25"/>
    </location>
</feature>
<sequence length="72" mass="8200">MSSSRVTTGSSPSTRPRRSIRSRIRASSALEASGCTLHEAIDIFGERYEQLRCDRPDDFQVSREEYGRNVYT</sequence>
<gene>
    <name evidence="2" type="ORF">GCM10010502_63380</name>
</gene>
<evidence type="ECO:0000313" key="3">
    <source>
        <dbReference type="Proteomes" id="UP000610124"/>
    </source>
</evidence>
<dbReference type="EMBL" id="BMUB01000024">
    <property type="protein sequence ID" value="GGV00257.1"/>
    <property type="molecule type" value="Genomic_DNA"/>
</dbReference>
<evidence type="ECO:0000256" key="1">
    <source>
        <dbReference type="SAM" id="MobiDB-lite"/>
    </source>
</evidence>
<evidence type="ECO:0000313" key="2">
    <source>
        <dbReference type="EMBL" id="GGV00257.1"/>
    </source>
</evidence>